<dbReference type="Pfam" id="PF11740">
    <property type="entry name" value="KfrA_N"/>
    <property type="match status" value="1"/>
</dbReference>
<gene>
    <name evidence="4" type="ORF">JT25_022010</name>
</gene>
<feature type="region of interest" description="Disordered" evidence="2">
    <location>
        <begin position="319"/>
        <end position="341"/>
    </location>
</feature>
<evidence type="ECO:0000313" key="4">
    <source>
        <dbReference type="EMBL" id="AMK79123.1"/>
    </source>
</evidence>
<evidence type="ECO:0000256" key="2">
    <source>
        <dbReference type="SAM" id="MobiDB-lite"/>
    </source>
</evidence>
<evidence type="ECO:0000256" key="1">
    <source>
        <dbReference type="SAM" id="Coils"/>
    </source>
</evidence>
<proteinExistence type="predicted"/>
<keyword evidence="1" id="KW-0175">Coiled coil</keyword>
<sequence length="341" mass="38533">MSRVSDTRLRTREAAINLVAAGRRPHELTVDLIYAEIKQGSRTTINDELKLWKDEQAKADALNSILPPAVANAMMNTWTIAIEHGEKVFEQRREELENELATALQSAQELEDSLTNKQEEITSLQAQSMAYRVEIETLRNEVANSRSAADKAQAQVTALAQQLESSRNEEEQRLALAKAEYQQRIAELQSTITTQEQAFRTEIDKVTMRLEGVQKHIMLQLTEARDSTKRVEATLAKANLKNEELSVRSEQLAAKLTVQTEESRGIRAELEQACQENRQLRGEYDLLIQQHAIQTGKSAAQIEQIEAMERRAIGAETRLEDVLKRTTRPSKREKKGKSSGD</sequence>
<accession>A0A140E6U9</accession>
<reference evidence="4 5" key="1">
    <citation type="journal article" date="2015" name="Environ. Microbiol.">
        <title>Methane oxidation coupled to nitrate reduction under hypoxia by the Gammaproteobacterium Methylomonas denitrificans, sp. nov. type strain FJG1.</title>
        <authorList>
            <person name="Kits K.D."/>
            <person name="Klotz M.G."/>
            <person name="Stein L.Y."/>
        </authorList>
    </citation>
    <scope>NUCLEOTIDE SEQUENCE [LARGE SCALE GENOMIC DNA]</scope>
    <source>
        <strain evidence="4 5">FJG1</strain>
    </source>
</reference>
<dbReference type="OrthoDB" id="5944333at2"/>
<dbReference type="STRING" id="1538553.JT25_022010"/>
<evidence type="ECO:0000313" key="5">
    <source>
        <dbReference type="Proteomes" id="UP000030512"/>
    </source>
</evidence>
<protein>
    <recommendedName>
        <fullName evidence="3">KfrA N-terminal DNA-binding domain-containing protein</fullName>
    </recommendedName>
</protein>
<dbReference type="EMBL" id="CP014476">
    <property type="protein sequence ID" value="AMK79123.1"/>
    <property type="molecule type" value="Genomic_DNA"/>
</dbReference>
<dbReference type="Proteomes" id="UP000030512">
    <property type="component" value="Chromosome"/>
</dbReference>
<dbReference type="RefSeq" id="WP_062329663.1">
    <property type="nucleotide sequence ID" value="NZ_CP014476.1"/>
</dbReference>
<name>A0A140E6U9_9GAMM</name>
<dbReference type="AlphaFoldDB" id="A0A140E6U9"/>
<dbReference type="KEGG" id="mdn:JT25_022010"/>
<keyword evidence="5" id="KW-1185">Reference proteome</keyword>
<feature type="compositionally biased region" description="Basic residues" evidence="2">
    <location>
        <begin position="325"/>
        <end position="335"/>
    </location>
</feature>
<dbReference type="InterPro" id="IPR021104">
    <property type="entry name" value="KfrA_DNA-bd_N"/>
</dbReference>
<evidence type="ECO:0000259" key="3">
    <source>
        <dbReference type="Pfam" id="PF11740"/>
    </source>
</evidence>
<feature type="coiled-coil region" evidence="1">
    <location>
        <begin position="86"/>
        <end position="198"/>
    </location>
</feature>
<organism evidence="4 5">
    <name type="scientific">Methylomonas denitrificans</name>
    <dbReference type="NCBI Taxonomy" id="1538553"/>
    <lineage>
        <taxon>Bacteria</taxon>
        <taxon>Pseudomonadati</taxon>
        <taxon>Pseudomonadota</taxon>
        <taxon>Gammaproteobacteria</taxon>
        <taxon>Methylococcales</taxon>
        <taxon>Methylococcaceae</taxon>
        <taxon>Methylomonas</taxon>
    </lineage>
</organism>
<feature type="domain" description="KfrA N-terminal DNA-binding" evidence="3">
    <location>
        <begin position="11"/>
        <end position="118"/>
    </location>
</feature>